<evidence type="ECO:0008006" key="2">
    <source>
        <dbReference type="Google" id="ProtNLM"/>
    </source>
</evidence>
<evidence type="ECO:0000313" key="1">
    <source>
        <dbReference type="EMBL" id="QHU05693.1"/>
    </source>
</evidence>
<dbReference type="AlphaFoldDB" id="A0A6C0JJZ2"/>
<reference evidence="1" key="1">
    <citation type="journal article" date="2020" name="Nature">
        <title>Giant virus diversity and host interactions through global metagenomics.</title>
        <authorList>
            <person name="Schulz F."/>
            <person name="Roux S."/>
            <person name="Paez-Espino D."/>
            <person name="Jungbluth S."/>
            <person name="Walsh D.A."/>
            <person name="Denef V.J."/>
            <person name="McMahon K.D."/>
            <person name="Konstantinidis K.T."/>
            <person name="Eloe-Fadrosh E.A."/>
            <person name="Kyrpides N.C."/>
            <person name="Woyke T."/>
        </authorList>
    </citation>
    <scope>NUCLEOTIDE SEQUENCE</scope>
    <source>
        <strain evidence="1">GVMAG-M-3300027736-24</strain>
    </source>
</reference>
<dbReference type="Gene3D" id="1.25.40.180">
    <property type="match status" value="1"/>
</dbReference>
<sequence length="266" mass="31659">MMYTYEKIIEISMKIDRNTMLLNAETLDKLNNLKKKLNIPVVEILKKTVVNKKEDISQIFKLLNKITDKNYDKLKVELFDIIKKITDVDEIIKITELIFKIASSNIFYSEIFSKLYTELININKEFYNVFQERFDIHTNGIDKLNYTDPNVNYDEYCLYIKKVENLKSSLTFFINLMKNNICSLDNIVDLCIKLQKSLIDNNSKSEQNEEYINNIFIIFKDCIEYLIFHEKMELLYNNILVIQKSDFSKKISFKCLDILDIIKEHN</sequence>
<dbReference type="EMBL" id="MN740418">
    <property type="protein sequence ID" value="QHU05693.1"/>
    <property type="molecule type" value="Genomic_DNA"/>
</dbReference>
<proteinExistence type="predicted"/>
<protein>
    <recommendedName>
        <fullName evidence="2">MIF4G domain-containing protein</fullName>
    </recommendedName>
</protein>
<organism evidence="1">
    <name type="scientific">viral metagenome</name>
    <dbReference type="NCBI Taxonomy" id="1070528"/>
    <lineage>
        <taxon>unclassified sequences</taxon>
        <taxon>metagenomes</taxon>
        <taxon>organismal metagenomes</taxon>
    </lineage>
</organism>
<accession>A0A6C0JJZ2</accession>
<name>A0A6C0JJZ2_9ZZZZ</name>